<keyword evidence="3" id="KW-1185">Reference proteome</keyword>
<dbReference type="AlphaFoldDB" id="A0A315ZIG5"/>
<keyword evidence="1" id="KW-0732">Signal</keyword>
<feature type="signal peptide" evidence="1">
    <location>
        <begin position="1"/>
        <end position="20"/>
    </location>
</feature>
<evidence type="ECO:0008006" key="4">
    <source>
        <dbReference type="Google" id="ProtNLM"/>
    </source>
</evidence>
<gene>
    <name evidence="2" type="ORF">BC781_1011401</name>
</gene>
<name>A0A315ZIG5_SEDFL</name>
<sequence>MKFFLLLVTPLLVISNFCHAQFQQTNVKHLQEIKDRTLLVLEVSIPAKTQKRITKKYGQQKLNEIQNTYVEFNSYVKELITKEWDFNKKVEYMPQDQFLSLSKKQKQKYAVLHFTSYKYSRSSGQLPSSYVILAPELIGEKDQANHKFRELHHALILNRGEKIYASSLKGPIVFVNLPEPYPSFISSKFGIRNIKMTITNRMKGEKITKKGFYAEISKNAKELKNKTLLVKNSSLHKKFSFSQLKKLYKYPVKLVTDVEYEKYFKEESSDYAFLLVIPTVSSTTVIFSTCIIDGASGKYMGFAMPSMGGMLLSANTGGISTIGNIGKIKEKTFSNMIKTANI</sequence>
<dbReference type="EMBL" id="QGDO01000001">
    <property type="protein sequence ID" value="PWJ45003.1"/>
    <property type="molecule type" value="Genomic_DNA"/>
</dbReference>
<evidence type="ECO:0000313" key="2">
    <source>
        <dbReference type="EMBL" id="PWJ45003.1"/>
    </source>
</evidence>
<proteinExistence type="predicted"/>
<accession>A0A315ZIG5</accession>
<comment type="caution">
    <text evidence="2">The sequence shown here is derived from an EMBL/GenBank/DDBJ whole genome shotgun (WGS) entry which is preliminary data.</text>
</comment>
<reference evidence="2 3" key="1">
    <citation type="submission" date="2018-03" db="EMBL/GenBank/DDBJ databases">
        <title>Genomic Encyclopedia of Archaeal and Bacterial Type Strains, Phase II (KMG-II): from individual species to whole genera.</title>
        <authorList>
            <person name="Goeker M."/>
        </authorList>
    </citation>
    <scope>NUCLEOTIDE SEQUENCE [LARGE SCALE GENOMIC DNA]</scope>
    <source>
        <strain evidence="2 3">DSM 28229</strain>
    </source>
</reference>
<dbReference type="Proteomes" id="UP000245535">
    <property type="component" value="Unassembled WGS sequence"/>
</dbReference>
<evidence type="ECO:0000256" key="1">
    <source>
        <dbReference type="SAM" id="SignalP"/>
    </source>
</evidence>
<feature type="chain" id="PRO_5016257239" description="GLPGLI family protein" evidence="1">
    <location>
        <begin position="21"/>
        <end position="342"/>
    </location>
</feature>
<dbReference type="RefSeq" id="WP_109616461.1">
    <property type="nucleotide sequence ID" value="NZ_QGDO01000001.1"/>
</dbReference>
<evidence type="ECO:0000313" key="3">
    <source>
        <dbReference type="Proteomes" id="UP000245535"/>
    </source>
</evidence>
<protein>
    <recommendedName>
        <fullName evidence="4">GLPGLI family protein</fullName>
    </recommendedName>
</protein>
<organism evidence="2 3">
    <name type="scientific">Sediminitomix flava</name>
    <dbReference type="NCBI Taxonomy" id="379075"/>
    <lineage>
        <taxon>Bacteria</taxon>
        <taxon>Pseudomonadati</taxon>
        <taxon>Bacteroidota</taxon>
        <taxon>Cytophagia</taxon>
        <taxon>Cytophagales</taxon>
        <taxon>Flammeovirgaceae</taxon>
        <taxon>Sediminitomix</taxon>
    </lineage>
</organism>